<keyword evidence="5 10" id="KW-0175">Coiled coil</keyword>
<evidence type="ECO:0000256" key="2">
    <source>
        <dbReference type="ARBA" id="ARBA00006875"/>
    </source>
</evidence>
<evidence type="ECO:0000256" key="11">
    <source>
        <dbReference type="SAM" id="MobiDB-lite"/>
    </source>
</evidence>
<dbReference type="AlphaFoldDB" id="A0A6J2PVC5"/>
<keyword evidence="3" id="KW-0963">Cytoplasm</keyword>
<evidence type="ECO:0000256" key="1">
    <source>
        <dbReference type="ARBA" id="ARBA00004611"/>
    </source>
</evidence>
<dbReference type="OrthoDB" id="429119at2759"/>
<protein>
    <submittedName>
        <fullName evidence="13">RIB43A-like with coiled-coils protein 2</fullName>
    </submittedName>
</protein>
<evidence type="ECO:0000256" key="4">
    <source>
        <dbReference type="ARBA" id="ARBA00022846"/>
    </source>
</evidence>
<keyword evidence="4" id="KW-0282">Flagellum</keyword>
<keyword evidence="12" id="KW-1185">Reference proteome</keyword>
<evidence type="ECO:0000256" key="8">
    <source>
        <dbReference type="ARBA" id="ARBA00023273"/>
    </source>
</evidence>
<dbReference type="PANTHER" id="PTHR14517:SF10">
    <property type="entry name" value="RIB43A-LIKE WITH COILED-COILS PROTEIN 2"/>
    <property type="match status" value="1"/>
</dbReference>
<feature type="compositionally biased region" description="Basic and acidic residues" evidence="11">
    <location>
        <begin position="107"/>
        <end position="123"/>
    </location>
</feature>
<dbReference type="KEGG" id="cgob:115009889"/>
<proteinExistence type="inferred from homology"/>
<dbReference type="InParanoid" id="A0A6J2PVC5"/>
<evidence type="ECO:0000313" key="12">
    <source>
        <dbReference type="Proteomes" id="UP000504630"/>
    </source>
</evidence>
<organism evidence="12 13">
    <name type="scientific">Cottoperca gobio</name>
    <name type="common">Frogmouth</name>
    <name type="synonym">Aphritis gobio</name>
    <dbReference type="NCBI Taxonomy" id="56716"/>
    <lineage>
        <taxon>Eukaryota</taxon>
        <taxon>Metazoa</taxon>
        <taxon>Chordata</taxon>
        <taxon>Craniata</taxon>
        <taxon>Vertebrata</taxon>
        <taxon>Euteleostomi</taxon>
        <taxon>Actinopterygii</taxon>
        <taxon>Neopterygii</taxon>
        <taxon>Teleostei</taxon>
        <taxon>Neoteleostei</taxon>
        <taxon>Acanthomorphata</taxon>
        <taxon>Eupercaria</taxon>
        <taxon>Perciformes</taxon>
        <taxon>Notothenioidei</taxon>
        <taxon>Bovichtidae</taxon>
        <taxon>Cottoperca</taxon>
    </lineage>
</organism>
<evidence type="ECO:0000256" key="9">
    <source>
        <dbReference type="ARBA" id="ARBA00046435"/>
    </source>
</evidence>
<comment type="subunit">
    <text evidence="9">Microtubule inner protein component of sperm flagellar doublet microtubules.</text>
</comment>
<comment type="similarity">
    <text evidence="2">Belongs to the RIB43A family.</text>
</comment>
<dbReference type="RefSeq" id="XP_029290043.1">
    <property type="nucleotide sequence ID" value="XM_029434183.1"/>
</dbReference>
<evidence type="ECO:0000256" key="10">
    <source>
        <dbReference type="SAM" id="Coils"/>
    </source>
</evidence>
<feature type="region of interest" description="Disordered" evidence="11">
    <location>
        <begin position="106"/>
        <end position="149"/>
    </location>
</feature>
<feature type="compositionally biased region" description="Basic and acidic residues" evidence="11">
    <location>
        <begin position="140"/>
        <end position="149"/>
    </location>
</feature>
<dbReference type="CTD" id="26150"/>
<dbReference type="Proteomes" id="UP000504630">
    <property type="component" value="Chromosome 6"/>
</dbReference>
<accession>A0A6J2PVC5</accession>
<dbReference type="Pfam" id="PF05914">
    <property type="entry name" value="RIB43A"/>
    <property type="match status" value="1"/>
</dbReference>
<keyword evidence="6" id="KW-0969">Cilium</keyword>
<feature type="coiled-coil region" evidence="10">
    <location>
        <begin position="35"/>
        <end position="62"/>
    </location>
</feature>
<evidence type="ECO:0000313" key="13">
    <source>
        <dbReference type="RefSeq" id="XP_029290043.1"/>
    </source>
</evidence>
<comment type="subcellular location">
    <subcellularLocation>
        <location evidence="1">Cytoplasm</location>
        <location evidence="1">Cytoskeleton</location>
        <location evidence="1">Flagellum axoneme</location>
    </subcellularLocation>
</comment>
<keyword evidence="7" id="KW-0206">Cytoskeleton</keyword>
<keyword evidence="8" id="KW-0966">Cell projection</keyword>
<sequence length="360" mass="42574">MFNVDLLSDRIARTSLQRRRNRETERQERIFDHQLRTLGVDKEALNTQMREKEKREEAAKEDQIAHDAEMLHNSKVACLLHSREVKEKRAMEKAIVDFRQQYQQPLRQREYDLNEPDRRKTDPGDAEMMPPGLVGEDPDSESRRQRQREQLKEWLLQQQSERAAEMQQRKLEEQRYDQSREDLDGKALKLQSFEMERRKAATIATKEYNLVMIEGKRRQEGERNDRGNEAGTMVNHLRGQLAGVDAHPPQVPGPCPSSDRRAPPENLQQIIQFQKYQMEEKRRVELEKKREEEQHDRVRLASARTALLLERQQARLNKQLRQHLDTTNAKLSETHTQQKPDIERGCIDDSFFSNFNTCSR</sequence>
<dbReference type="PANTHER" id="PTHR14517">
    <property type="entry name" value="RIB43A-RELATED"/>
    <property type="match status" value="1"/>
</dbReference>
<dbReference type="FunCoup" id="A0A6J2PVC5">
    <property type="interactions" value="246"/>
</dbReference>
<evidence type="ECO:0000256" key="7">
    <source>
        <dbReference type="ARBA" id="ARBA00023212"/>
    </source>
</evidence>
<name>A0A6J2PVC5_COTGO</name>
<evidence type="ECO:0000256" key="5">
    <source>
        <dbReference type="ARBA" id="ARBA00023054"/>
    </source>
</evidence>
<evidence type="ECO:0000256" key="6">
    <source>
        <dbReference type="ARBA" id="ARBA00023069"/>
    </source>
</evidence>
<evidence type="ECO:0000256" key="3">
    <source>
        <dbReference type="ARBA" id="ARBA00022490"/>
    </source>
</evidence>
<gene>
    <name evidence="13" type="primary">ribc2</name>
</gene>
<dbReference type="InterPro" id="IPR008805">
    <property type="entry name" value="RIB43A"/>
</dbReference>
<dbReference type="GeneID" id="115009889"/>
<reference evidence="13" key="1">
    <citation type="submission" date="2025-08" db="UniProtKB">
        <authorList>
            <consortium name="RefSeq"/>
        </authorList>
    </citation>
    <scope>IDENTIFICATION</scope>
</reference>